<dbReference type="InterPro" id="IPR015422">
    <property type="entry name" value="PyrdxlP-dep_Trfase_small"/>
</dbReference>
<dbReference type="SUPFAM" id="SSF53383">
    <property type="entry name" value="PLP-dependent transferases"/>
    <property type="match status" value="1"/>
</dbReference>
<dbReference type="Pfam" id="PF00202">
    <property type="entry name" value="Aminotran_3"/>
    <property type="match status" value="1"/>
</dbReference>
<dbReference type="InterPro" id="IPR005814">
    <property type="entry name" value="Aminotrans_3"/>
</dbReference>
<dbReference type="PANTHER" id="PTHR45688:SF13">
    <property type="entry name" value="ALANINE--GLYOXYLATE AMINOTRANSFERASE 2-LIKE"/>
    <property type="match status" value="1"/>
</dbReference>
<comment type="similarity">
    <text evidence="2">Belongs to the class-III pyridoxal-phosphate-dependent aminotransferase family.</text>
</comment>
<comment type="cofactor">
    <cofactor evidence="1">
        <name>pyridoxal 5'-phosphate</name>
        <dbReference type="ChEBI" id="CHEBI:597326"/>
    </cofactor>
</comment>
<reference evidence="5 6" key="1">
    <citation type="submission" date="2015-10" db="EMBL/GenBank/DDBJ databases">
        <title>Metagenome-Assembled Genomes uncover a global brackish microbiome.</title>
        <authorList>
            <person name="Hugerth L.W."/>
            <person name="Larsson J."/>
            <person name="Alneberg J."/>
            <person name="Lindh M.V."/>
            <person name="Legrand C."/>
            <person name="Pinhassi J."/>
            <person name="Andersson A.F."/>
        </authorList>
    </citation>
    <scope>NUCLEOTIDE SEQUENCE [LARGE SCALE GENOMIC DNA]</scope>
    <source>
        <strain evidence="5">BACL26 MAG-121220-bin70</strain>
    </source>
</reference>
<dbReference type="InterPro" id="IPR002575">
    <property type="entry name" value="Aminoglycoside_PTrfase"/>
</dbReference>
<dbReference type="PROSITE" id="PS00600">
    <property type="entry name" value="AA_TRANSFER_CLASS_3"/>
    <property type="match status" value="1"/>
</dbReference>
<evidence type="ECO:0000259" key="4">
    <source>
        <dbReference type="Pfam" id="PF01636"/>
    </source>
</evidence>
<dbReference type="AlphaFoldDB" id="A0A0R2U4W6"/>
<dbReference type="InterPro" id="IPR015421">
    <property type="entry name" value="PyrdxlP-dep_Trfase_major"/>
</dbReference>
<dbReference type="InterPro" id="IPR011009">
    <property type="entry name" value="Kinase-like_dom_sf"/>
</dbReference>
<keyword evidence="3" id="KW-0663">Pyridoxal phosphate</keyword>
<evidence type="ECO:0000256" key="2">
    <source>
        <dbReference type="ARBA" id="ARBA00008954"/>
    </source>
</evidence>
<evidence type="ECO:0000313" key="6">
    <source>
        <dbReference type="Proteomes" id="UP000051213"/>
    </source>
</evidence>
<sequence length="757" mass="81989">MLALTELYGISGELRGLDSERDLNFRVTTADGQNYLLKISNADEPLNIIDFEITVLLHLAINAPHLPVPRIQTSLTGDYVCTTIAANGNEHKVRLLSFLPGEVISELPRSSELIASQGKLSAQMALALQGFFHSAAGNRELLWDVREITSLRPIVTTIDDKQTQVFLLNIIDDFLKDIKPELIHLRSQIAHMDLSRYNMVADSQAANEVSGILDFGDMHHGPLVQDIAIAIADVLQPDPTPLLSAQQFLRAYNQQLPLLTQEIDLLYDLVLVYLTAYYLILVSRGESYYASDQAGVLKAITDLHGQGRDQVTALFRQACGQPFPAGIAAGEVAALIAKRKQVMGEPLYVFYQPPLNITHGKGVYLYDHSGKAYLDSYNNVAMLGHCHPHVSQAIARQSHQLNTNTRYICGEIIAYAARLTSLMPAGLSNAFFVNSGSEANDLAWLMAEAYTGNQGAIIVEDAYHGWTKAVGALSPSGKPSAELASHVRTVAVPDHYRNPDMSEAELLDHHAQLIDQAIESLAKAGLKPALCIVDSAFCSNGVLTPPIGFVSTLFDKVRNAGGLCVADEVQSGFGRMGASMWGFSHHQVTPDIVTLGKPMANGYPMGAVVTRPDILAAASEGGALFATFGGNNVAAAAAYALLDVIDQEKLLENSDNIGRYLKSGLEHLCTKHSIIGDVRGSGLMLGVELVSDRHSRKPAPQTTEMLLQIMANKGVLLGADGPHGNVIKMRPPLVLNKQQANDLLQRLDEGFSEVIIS</sequence>
<dbReference type="GO" id="GO:0030170">
    <property type="term" value="F:pyridoxal phosphate binding"/>
    <property type="evidence" value="ECO:0007669"/>
    <property type="project" value="InterPro"/>
</dbReference>
<dbReference type="CDD" id="cd00610">
    <property type="entry name" value="OAT_like"/>
    <property type="match status" value="1"/>
</dbReference>
<dbReference type="Gene3D" id="3.40.640.10">
    <property type="entry name" value="Type I PLP-dependent aspartate aminotransferase-like (Major domain)"/>
    <property type="match status" value="1"/>
</dbReference>
<dbReference type="SUPFAM" id="SSF56112">
    <property type="entry name" value="Protein kinase-like (PK-like)"/>
    <property type="match status" value="1"/>
</dbReference>
<dbReference type="Proteomes" id="UP000051213">
    <property type="component" value="Unassembled WGS sequence"/>
</dbReference>
<dbReference type="InterPro" id="IPR049704">
    <property type="entry name" value="Aminotrans_3_PPA_site"/>
</dbReference>
<dbReference type="Gene3D" id="3.90.1200.10">
    <property type="match status" value="1"/>
</dbReference>
<protein>
    <recommendedName>
        <fullName evidence="4">Aminoglycoside phosphotransferase domain-containing protein</fullName>
    </recommendedName>
</protein>
<dbReference type="EMBL" id="LICA01000173">
    <property type="protein sequence ID" value="KRO94164.1"/>
    <property type="molecule type" value="Genomic_DNA"/>
</dbReference>
<dbReference type="Pfam" id="PF01636">
    <property type="entry name" value="APH"/>
    <property type="match status" value="1"/>
</dbReference>
<evidence type="ECO:0000256" key="1">
    <source>
        <dbReference type="ARBA" id="ARBA00001933"/>
    </source>
</evidence>
<feature type="domain" description="Aminoglycoside phosphotransferase" evidence="4">
    <location>
        <begin position="21"/>
        <end position="245"/>
    </location>
</feature>
<dbReference type="GO" id="GO:0008483">
    <property type="term" value="F:transaminase activity"/>
    <property type="evidence" value="ECO:0007669"/>
    <property type="project" value="InterPro"/>
</dbReference>
<gene>
    <name evidence="5" type="ORF">ABS24_10365</name>
</gene>
<name>A0A0R2U4W6_9GAMM</name>
<proteinExistence type="inferred from homology"/>
<dbReference type="InterPro" id="IPR015424">
    <property type="entry name" value="PyrdxlP-dep_Trfase"/>
</dbReference>
<dbReference type="PANTHER" id="PTHR45688">
    <property type="match status" value="1"/>
</dbReference>
<evidence type="ECO:0000313" key="5">
    <source>
        <dbReference type="EMBL" id="KRO94164.1"/>
    </source>
</evidence>
<accession>A0A0R2U4W6</accession>
<organism evidence="5 6">
    <name type="scientific">SAR92 bacterium BACL26 MAG-121220-bin70</name>
    <dbReference type="NCBI Taxonomy" id="1655626"/>
    <lineage>
        <taxon>Bacteria</taxon>
        <taxon>Pseudomonadati</taxon>
        <taxon>Pseudomonadota</taxon>
        <taxon>Gammaproteobacteria</taxon>
        <taxon>Cellvibrionales</taxon>
        <taxon>Porticoccaceae</taxon>
        <taxon>SAR92 clade</taxon>
    </lineage>
</organism>
<dbReference type="Gene3D" id="3.90.1150.10">
    <property type="entry name" value="Aspartate Aminotransferase, domain 1"/>
    <property type="match status" value="1"/>
</dbReference>
<evidence type="ECO:0000256" key="3">
    <source>
        <dbReference type="ARBA" id="ARBA00022898"/>
    </source>
</evidence>
<comment type="caution">
    <text evidence="5">The sequence shown here is derived from an EMBL/GenBank/DDBJ whole genome shotgun (WGS) entry which is preliminary data.</text>
</comment>